<dbReference type="AlphaFoldDB" id="A0A162MS62"/>
<organism evidence="1 2">
    <name type="scientific">Akanthomyces lecanii RCEF 1005</name>
    <dbReference type="NCBI Taxonomy" id="1081108"/>
    <lineage>
        <taxon>Eukaryota</taxon>
        <taxon>Fungi</taxon>
        <taxon>Dikarya</taxon>
        <taxon>Ascomycota</taxon>
        <taxon>Pezizomycotina</taxon>
        <taxon>Sordariomycetes</taxon>
        <taxon>Hypocreomycetidae</taxon>
        <taxon>Hypocreales</taxon>
        <taxon>Cordycipitaceae</taxon>
        <taxon>Akanthomyces</taxon>
        <taxon>Cordyceps confragosa</taxon>
    </lineage>
</organism>
<dbReference type="EMBL" id="AZHF01000011">
    <property type="protein sequence ID" value="OAA69409.1"/>
    <property type="molecule type" value="Genomic_DNA"/>
</dbReference>
<dbReference type="Gene3D" id="2.120.10.70">
    <property type="entry name" value="Fucose-specific lectin"/>
    <property type="match status" value="1"/>
</dbReference>
<name>A0A162MS62_CORDF</name>
<evidence type="ECO:0000313" key="2">
    <source>
        <dbReference type="Proteomes" id="UP000076881"/>
    </source>
</evidence>
<reference evidence="1 2" key="1">
    <citation type="journal article" date="2016" name="Genome Biol. Evol.">
        <title>Divergent and convergent evolution of fungal pathogenicity.</title>
        <authorList>
            <person name="Shang Y."/>
            <person name="Xiao G."/>
            <person name="Zheng P."/>
            <person name="Cen K."/>
            <person name="Zhan S."/>
            <person name="Wang C."/>
        </authorList>
    </citation>
    <scope>NUCLEOTIDE SEQUENCE [LARGE SCALE GENOMIC DNA]</scope>
    <source>
        <strain evidence="1 2">RCEF 1005</strain>
    </source>
</reference>
<accession>A0A162MS62</accession>
<keyword evidence="2" id="KW-1185">Reference proteome</keyword>
<evidence type="ECO:0008006" key="3">
    <source>
        <dbReference type="Google" id="ProtNLM"/>
    </source>
</evidence>
<evidence type="ECO:0000313" key="1">
    <source>
        <dbReference type="EMBL" id="OAA69409.1"/>
    </source>
</evidence>
<proteinExistence type="predicted"/>
<sequence>MTSLAQDVAAVVTPLANQDIVFHINPDLSITYWSSQTSDETQCEQYTASNLKVNGNPIYVNKELPVLAAVAYSGSGCNQDEVRVYYVAQNKFVLRELRRTGGSDAKWTDGQVFNNQQNGIAKESGLTANVVQTQGGRQQQLKLFYQREAGQLNVTYNVIGTNDVWTNRADVTN</sequence>
<gene>
    <name evidence="1" type="ORF">LEL_10285</name>
</gene>
<dbReference type="OrthoDB" id="4977986at2759"/>
<protein>
    <recommendedName>
        <fullName evidence="3">Fucose-specific lectin</fullName>
    </recommendedName>
</protein>
<comment type="caution">
    <text evidence="1">The sequence shown here is derived from an EMBL/GenBank/DDBJ whole genome shotgun (WGS) entry which is preliminary data.</text>
</comment>
<dbReference type="Proteomes" id="UP000076881">
    <property type="component" value="Unassembled WGS sequence"/>
</dbReference>